<keyword evidence="2" id="KW-0645">Protease</keyword>
<dbReference type="Proteomes" id="UP000247698">
    <property type="component" value="Unassembled WGS sequence"/>
</dbReference>
<proteinExistence type="inferred from homology"/>
<dbReference type="InterPro" id="IPR001405">
    <property type="entry name" value="UPF0758"/>
</dbReference>
<accession>A0ABX5N331</accession>
<organism evidence="4 5">
    <name type="scientific">Lactobacillus melliventris</name>
    <dbReference type="NCBI Taxonomy" id="1218507"/>
    <lineage>
        <taxon>Bacteria</taxon>
        <taxon>Bacillati</taxon>
        <taxon>Bacillota</taxon>
        <taxon>Bacilli</taxon>
        <taxon>Lactobacillales</taxon>
        <taxon>Lactobacillaceae</taxon>
        <taxon>Lactobacillus</taxon>
    </lineage>
</organism>
<keyword evidence="2" id="KW-0378">Hydrolase</keyword>
<dbReference type="RefSeq" id="WP_110445476.1">
    <property type="nucleotide sequence ID" value="NZ_QGLG01000001.1"/>
</dbReference>
<dbReference type="InterPro" id="IPR025657">
    <property type="entry name" value="RadC_JAB"/>
</dbReference>
<keyword evidence="5" id="KW-1185">Reference proteome</keyword>
<protein>
    <recommendedName>
        <fullName evidence="3">RadC-like JAB domain-containing protein</fullName>
    </recommendedName>
</protein>
<dbReference type="Pfam" id="PF04002">
    <property type="entry name" value="RadC"/>
    <property type="match status" value="1"/>
</dbReference>
<dbReference type="PANTHER" id="PTHR30471:SF3">
    <property type="entry name" value="UPF0758 PROTEIN YEES-RELATED"/>
    <property type="match status" value="1"/>
</dbReference>
<dbReference type="EMBL" id="QGLG01000001">
    <property type="protein sequence ID" value="PXY86167.1"/>
    <property type="molecule type" value="Genomic_DNA"/>
</dbReference>
<evidence type="ECO:0000256" key="1">
    <source>
        <dbReference type="ARBA" id="ARBA00010243"/>
    </source>
</evidence>
<feature type="domain" description="RadC-like JAB" evidence="3">
    <location>
        <begin position="77"/>
        <end position="135"/>
    </location>
</feature>
<comment type="caution">
    <text evidence="4">The sequence shown here is derived from an EMBL/GenBank/DDBJ whole genome shotgun (WGS) entry which is preliminary data.</text>
</comment>
<evidence type="ECO:0000259" key="3">
    <source>
        <dbReference type="Pfam" id="PF04002"/>
    </source>
</evidence>
<evidence type="ECO:0000313" key="5">
    <source>
        <dbReference type="Proteomes" id="UP000247698"/>
    </source>
</evidence>
<reference evidence="4 5" key="1">
    <citation type="submission" date="2018-05" db="EMBL/GenBank/DDBJ databases">
        <title>Reference genomes for bee gut microbiota database.</title>
        <authorList>
            <person name="Ellegaard K.M."/>
        </authorList>
    </citation>
    <scope>NUCLEOTIDE SEQUENCE [LARGE SCALE GENOMIC DNA]</scope>
    <source>
        <strain evidence="4 5">ESL0184</strain>
    </source>
</reference>
<evidence type="ECO:0000256" key="2">
    <source>
        <dbReference type="ARBA" id="ARBA00023049"/>
    </source>
</evidence>
<evidence type="ECO:0000313" key="4">
    <source>
        <dbReference type="EMBL" id="PXY86167.1"/>
    </source>
</evidence>
<keyword evidence="2" id="KW-0482">Metalloprotease</keyword>
<name>A0ABX5N331_9LACO</name>
<comment type="similarity">
    <text evidence="1">Belongs to the UPF0758 family.</text>
</comment>
<dbReference type="PANTHER" id="PTHR30471">
    <property type="entry name" value="DNA REPAIR PROTEIN RADC"/>
    <property type="match status" value="1"/>
</dbReference>
<gene>
    <name evidence="4" type="ORF">DK873_01050</name>
</gene>
<dbReference type="Gene3D" id="3.40.140.10">
    <property type="entry name" value="Cytidine Deaminase, domain 2"/>
    <property type="match status" value="1"/>
</dbReference>
<sequence length="147" mass="16745">MTKKTIQLKEVGYMCKNELLDILNSELKAKCVQTVEQLFTSLKKNKTFDSSTSKKAYVEFLRDELTHQVLDRPKLVSSTDVDNYISAKYSELKKEEFILLSYDNSNRIISEDIVSIGTLDKAIVEPRDVFNVALAAFLIQSSLTLIK</sequence>